<dbReference type="Pfam" id="PF08532">
    <property type="entry name" value="Glyco_hydro_42M"/>
    <property type="match status" value="1"/>
</dbReference>
<evidence type="ECO:0000256" key="4">
    <source>
        <dbReference type="ARBA" id="ARBA00022801"/>
    </source>
</evidence>
<feature type="binding site" evidence="9">
    <location>
        <position position="181"/>
    </location>
    <ligand>
        <name>Zn(2+)</name>
        <dbReference type="ChEBI" id="CHEBI:29105"/>
    </ligand>
</feature>
<dbReference type="EMBL" id="JACCBU010000001">
    <property type="protein sequence ID" value="NYE70644.1"/>
    <property type="molecule type" value="Genomic_DNA"/>
</dbReference>
<dbReference type="SUPFAM" id="SSF51445">
    <property type="entry name" value="(Trans)glycosidases"/>
    <property type="match status" value="1"/>
</dbReference>
<dbReference type="InterPro" id="IPR029062">
    <property type="entry name" value="Class_I_gatase-like"/>
</dbReference>
<dbReference type="InterPro" id="IPR017853">
    <property type="entry name" value="GH"/>
</dbReference>
<feature type="binding site" evidence="8">
    <location>
        <position position="129"/>
    </location>
    <ligand>
        <name>substrate</name>
    </ligand>
</feature>
<evidence type="ECO:0000256" key="9">
    <source>
        <dbReference type="PIRSR" id="PIRSR001084-3"/>
    </source>
</evidence>
<gene>
    <name evidence="13" type="ORF">BKA15_001973</name>
</gene>
<dbReference type="Proteomes" id="UP000569914">
    <property type="component" value="Unassembled WGS sequence"/>
</dbReference>
<dbReference type="InterPro" id="IPR013739">
    <property type="entry name" value="Beta_galactosidase_C"/>
</dbReference>
<dbReference type="Gene3D" id="3.40.50.880">
    <property type="match status" value="1"/>
</dbReference>
<feature type="binding site" evidence="8">
    <location>
        <position position="334"/>
    </location>
    <ligand>
        <name>substrate</name>
    </ligand>
</feature>
<evidence type="ECO:0000313" key="14">
    <source>
        <dbReference type="Proteomes" id="UP000569914"/>
    </source>
</evidence>
<evidence type="ECO:0000256" key="3">
    <source>
        <dbReference type="ARBA" id="ARBA00012756"/>
    </source>
</evidence>
<dbReference type="InterPro" id="IPR013738">
    <property type="entry name" value="Beta_galactosidase_Trimer"/>
</dbReference>
<evidence type="ECO:0000259" key="12">
    <source>
        <dbReference type="Pfam" id="PF08533"/>
    </source>
</evidence>
<feature type="active site" description="Nucleophile" evidence="7">
    <location>
        <position position="326"/>
    </location>
</feature>
<organism evidence="13 14">
    <name type="scientific">Microlunatus parietis</name>
    <dbReference type="NCBI Taxonomy" id="682979"/>
    <lineage>
        <taxon>Bacteria</taxon>
        <taxon>Bacillati</taxon>
        <taxon>Actinomycetota</taxon>
        <taxon>Actinomycetes</taxon>
        <taxon>Propionibacteriales</taxon>
        <taxon>Propionibacteriaceae</taxon>
        <taxon>Microlunatus</taxon>
    </lineage>
</organism>
<feature type="binding site" evidence="9">
    <location>
        <position position="178"/>
    </location>
    <ligand>
        <name>Zn(2+)</name>
        <dbReference type="ChEBI" id="CHEBI:29105"/>
    </ligand>
</feature>
<keyword evidence="5 6" id="KW-0326">Glycosidase</keyword>
<dbReference type="Pfam" id="PF08533">
    <property type="entry name" value="Glyco_hydro_42C"/>
    <property type="match status" value="1"/>
</dbReference>
<feature type="active site" description="Proton donor" evidence="7">
    <location>
        <position position="168"/>
    </location>
</feature>
<dbReference type="GO" id="GO:0004565">
    <property type="term" value="F:beta-galactosidase activity"/>
    <property type="evidence" value="ECO:0007669"/>
    <property type="project" value="UniProtKB-EC"/>
</dbReference>
<dbReference type="Pfam" id="PF02449">
    <property type="entry name" value="Glyco_hydro_42"/>
    <property type="match status" value="1"/>
</dbReference>
<feature type="binding site" evidence="9">
    <location>
        <position position="133"/>
    </location>
    <ligand>
        <name>Zn(2+)</name>
        <dbReference type="ChEBI" id="CHEBI:29105"/>
    </ligand>
</feature>
<feature type="binding site" evidence="8">
    <location>
        <position position="167"/>
    </location>
    <ligand>
        <name>substrate</name>
    </ligand>
</feature>
<name>A0A7Y9I5H7_9ACTN</name>
<keyword evidence="14" id="KW-1185">Reference proteome</keyword>
<dbReference type="RefSeq" id="WP_218871173.1">
    <property type="nucleotide sequence ID" value="NZ_JACCBU010000001.1"/>
</dbReference>
<comment type="catalytic activity">
    <reaction evidence="1 6">
        <text>Hydrolysis of terminal non-reducing beta-D-galactose residues in beta-D-galactosides.</text>
        <dbReference type="EC" id="3.2.1.23"/>
    </reaction>
</comment>
<dbReference type="PANTHER" id="PTHR36447:SF1">
    <property type="entry name" value="BETA-GALACTOSIDASE GANA"/>
    <property type="match status" value="1"/>
</dbReference>
<accession>A0A7Y9I5H7</accession>
<comment type="caution">
    <text evidence="13">The sequence shown here is derived from an EMBL/GenBank/DDBJ whole genome shotgun (WGS) entry which is preliminary data.</text>
</comment>
<keyword evidence="9" id="KW-0862">Zinc</keyword>
<evidence type="ECO:0000259" key="11">
    <source>
        <dbReference type="Pfam" id="PF08532"/>
    </source>
</evidence>
<dbReference type="InterPro" id="IPR013780">
    <property type="entry name" value="Glyco_hydro_b"/>
</dbReference>
<keyword evidence="4 6" id="KW-0378">Hydrolase</keyword>
<sequence length="682" mass="74696">MTVPPEFSSRAADLAAPRTFRWLADGIGYGGDYNPEQWPEDVWAEDLRLMAEAGVSVVSVGIFAWSLIEVDQDSFEFGWLDRVLDGLAGAGIGAALATPTAGPPPWLLRRHPEILTVDANGRRNGPGARLGWCPSSVIFRERAGKIVEALAHRYGDHPALRLWHVSNEIGNENGRCYCDACAAAFGHWLEQRYGNIDALNQAWGTAFWGHHYLQFADVPPPRAISGNHNPALVLDYHRFSSDVLLDHFRFERGLLRRLTPDVPITTNFMVKPTLAPVDYAAWADEVDLVANDHYTTADDPHRHWSLALSADQARGVSRGRPWLLMEHSTSAVNWQPRNRAKAPGELIRDSLTHVARGADGAMFFQWRQSTAGAEQYHSAMLPHAGTDTKVWREVVRLGDHLRSLGELRGSTVEPAGIAMIMDYASQWALKSWGKPTVELDPLDLPSVLHRACTRRHRVVDVLRPDASLDGYRLIILPMLHLAYDGLAERLTAAVESGAEVLITYFSGVADQTGRVITGGYPGAYRDLLGIRGEEFFPLLEGETHVLDNGWTAGSWTELLQPTTATGVAHYTDGPLSGTAAYTRRELGAGAANYLAARPTDDDLQALVDDLLARADVPVVARADDGLQLVRRRQGEQGYLFGINHDDAPRTLTATGTDLLTGQAHTGTVNVPAGGVVVIRESA</sequence>
<feature type="domain" description="Beta-galactosidase trimerisation" evidence="11">
    <location>
        <begin position="415"/>
        <end position="616"/>
    </location>
</feature>
<evidence type="ECO:0000256" key="5">
    <source>
        <dbReference type="ARBA" id="ARBA00023295"/>
    </source>
</evidence>
<evidence type="ECO:0000256" key="7">
    <source>
        <dbReference type="PIRSR" id="PIRSR001084-1"/>
    </source>
</evidence>
<dbReference type="PIRSF" id="PIRSF001084">
    <property type="entry name" value="B-galactosidase"/>
    <property type="match status" value="1"/>
</dbReference>
<evidence type="ECO:0000313" key="13">
    <source>
        <dbReference type="EMBL" id="NYE70644.1"/>
    </source>
</evidence>
<dbReference type="Gene3D" id="3.20.20.80">
    <property type="entry name" value="Glycosidases"/>
    <property type="match status" value="1"/>
</dbReference>
<keyword evidence="9" id="KW-0479">Metal-binding</keyword>
<dbReference type="EC" id="3.2.1.23" evidence="3 6"/>
<proteinExistence type="inferred from homology"/>
<dbReference type="CDD" id="cd03143">
    <property type="entry name" value="A4_beta-galactosidase_middle_domain"/>
    <property type="match status" value="1"/>
</dbReference>
<feature type="domain" description="Glycoside hydrolase family 42 N-terminal" evidence="10">
    <location>
        <begin position="32"/>
        <end position="403"/>
    </location>
</feature>
<feature type="binding site" evidence="9">
    <location>
        <position position="176"/>
    </location>
    <ligand>
        <name>Zn(2+)</name>
        <dbReference type="ChEBI" id="CHEBI:29105"/>
    </ligand>
</feature>
<dbReference type="GO" id="GO:0009341">
    <property type="term" value="C:beta-galactosidase complex"/>
    <property type="evidence" value="ECO:0007669"/>
    <property type="project" value="InterPro"/>
</dbReference>
<protein>
    <recommendedName>
        <fullName evidence="3 6">Beta-galactosidase</fullName>
        <shortName evidence="6">Beta-gal</shortName>
        <ecNumber evidence="3 6">3.2.1.23</ecNumber>
    </recommendedName>
</protein>
<dbReference type="InterPro" id="IPR003476">
    <property type="entry name" value="Glyco_hydro_42"/>
</dbReference>
<feature type="domain" description="Beta-galactosidase C-terminal" evidence="12">
    <location>
        <begin position="625"/>
        <end position="680"/>
    </location>
</feature>
<dbReference type="Gene3D" id="2.60.40.1180">
    <property type="entry name" value="Golgi alpha-mannosidase II"/>
    <property type="match status" value="1"/>
</dbReference>
<evidence type="ECO:0000256" key="8">
    <source>
        <dbReference type="PIRSR" id="PIRSR001084-2"/>
    </source>
</evidence>
<evidence type="ECO:0000256" key="6">
    <source>
        <dbReference type="PIRNR" id="PIRNR001084"/>
    </source>
</evidence>
<evidence type="ECO:0000256" key="2">
    <source>
        <dbReference type="ARBA" id="ARBA00005940"/>
    </source>
</evidence>
<dbReference type="PANTHER" id="PTHR36447">
    <property type="entry name" value="BETA-GALACTOSIDASE GANA"/>
    <property type="match status" value="1"/>
</dbReference>
<reference evidence="13 14" key="1">
    <citation type="submission" date="2020-07" db="EMBL/GenBank/DDBJ databases">
        <title>Sequencing the genomes of 1000 actinobacteria strains.</title>
        <authorList>
            <person name="Klenk H.-P."/>
        </authorList>
    </citation>
    <scope>NUCLEOTIDE SEQUENCE [LARGE SCALE GENOMIC DNA]</scope>
    <source>
        <strain evidence="13 14">DSM 22083</strain>
    </source>
</reference>
<comment type="similarity">
    <text evidence="2 6">Belongs to the glycosyl hydrolase 42 family.</text>
</comment>
<dbReference type="AlphaFoldDB" id="A0A7Y9I5H7"/>
<dbReference type="GO" id="GO:0006012">
    <property type="term" value="P:galactose metabolic process"/>
    <property type="evidence" value="ECO:0007669"/>
    <property type="project" value="InterPro"/>
</dbReference>
<evidence type="ECO:0000256" key="1">
    <source>
        <dbReference type="ARBA" id="ARBA00001412"/>
    </source>
</evidence>
<dbReference type="SUPFAM" id="SSF52317">
    <property type="entry name" value="Class I glutamine amidotransferase-like"/>
    <property type="match status" value="1"/>
</dbReference>
<dbReference type="GO" id="GO:0046872">
    <property type="term" value="F:metal ion binding"/>
    <property type="evidence" value="ECO:0007669"/>
    <property type="project" value="UniProtKB-KW"/>
</dbReference>
<dbReference type="InterPro" id="IPR013529">
    <property type="entry name" value="Glyco_hydro_42_N"/>
</dbReference>
<evidence type="ECO:0000259" key="10">
    <source>
        <dbReference type="Pfam" id="PF02449"/>
    </source>
</evidence>